<accession>A0A248VUT6</accession>
<dbReference type="InterPro" id="IPR000847">
    <property type="entry name" value="LysR_HTH_N"/>
</dbReference>
<evidence type="ECO:0000256" key="1">
    <source>
        <dbReference type="ARBA" id="ARBA00009437"/>
    </source>
</evidence>
<dbReference type="FunFam" id="1.10.10.10:FF:000038">
    <property type="entry name" value="Glycine cleavage system transcriptional activator"/>
    <property type="match status" value="1"/>
</dbReference>
<dbReference type="NCBIfam" id="NF008352">
    <property type="entry name" value="PRK11139.1"/>
    <property type="match status" value="1"/>
</dbReference>
<dbReference type="Pfam" id="PF00126">
    <property type="entry name" value="HTH_1"/>
    <property type="match status" value="1"/>
</dbReference>
<evidence type="ECO:0000313" key="7">
    <source>
        <dbReference type="Proteomes" id="UP000215158"/>
    </source>
</evidence>
<evidence type="ECO:0000256" key="4">
    <source>
        <dbReference type="ARBA" id="ARBA00023163"/>
    </source>
</evidence>
<dbReference type="FunFam" id="3.40.190.10:FF:000017">
    <property type="entry name" value="Glycine cleavage system transcriptional activator"/>
    <property type="match status" value="1"/>
</dbReference>
<dbReference type="SUPFAM" id="SSF53850">
    <property type="entry name" value="Periplasmic binding protein-like II"/>
    <property type="match status" value="1"/>
</dbReference>
<keyword evidence="3" id="KW-0238">DNA-binding</keyword>
<dbReference type="PANTHER" id="PTHR30537">
    <property type="entry name" value="HTH-TYPE TRANSCRIPTIONAL REGULATOR"/>
    <property type="match status" value="1"/>
</dbReference>
<name>A0A248VUT6_9BURK</name>
<dbReference type="PRINTS" id="PR00039">
    <property type="entry name" value="HTHLYSR"/>
</dbReference>
<gene>
    <name evidence="6" type="ORF">CJU94_31855</name>
</gene>
<dbReference type="InterPro" id="IPR005119">
    <property type="entry name" value="LysR_subst-bd"/>
</dbReference>
<evidence type="ECO:0000313" key="6">
    <source>
        <dbReference type="EMBL" id="ASW02643.1"/>
    </source>
</evidence>
<reference evidence="6 7" key="1">
    <citation type="submission" date="2017-08" db="EMBL/GenBank/DDBJ databases">
        <title>Identification and genetic characteristics of simultaneous BTEX- and naphthalene-degrading Paraburkholderia sp. BN5 isolated from petroleum-contaminated soil.</title>
        <authorList>
            <person name="Lee Y."/>
            <person name="Jeon C.O."/>
        </authorList>
    </citation>
    <scope>NUCLEOTIDE SEQUENCE [LARGE SCALE GENOMIC DNA]</scope>
    <source>
        <strain evidence="6 7">BN5</strain>
    </source>
</reference>
<dbReference type="SUPFAM" id="SSF46785">
    <property type="entry name" value="Winged helix' DNA-binding domain"/>
    <property type="match status" value="1"/>
</dbReference>
<evidence type="ECO:0000256" key="3">
    <source>
        <dbReference type="ARBA" id="ARBA00023125"/>
    </source>
</evidence>
<dbReference type="Gene3D" id="3.40.190.10">
    <property type="entry name" value="Periplasmic binding protein-like II"/>
    <property type="match status" value="2"/>
</dbReference>
<dbReference type="InterPro" id="IPR036390">
    <property type="entry name" value="WH_DNA-bd_sf"/>
</dbReference>
<dbReference type="OrthoDB" id="8591238at2"/>
<keyword evidence="4" id="KW-0804">Transcription</keyword>
<keyword evidence="2" id="KW-0805">Transcription regulation</keyword>
<dbReference type="GO" id="GO:0043565">
    <property type="term" value="F:sequence-specific DNA binding"/>
    <property type="evidence" value="ECO:0007669"/>
    <property type="project" value="TreeGrafter"/>
</dbReference>
<sequence length="300" mass="33288">MDAAMHNRVTLKSIQAFEAAARLSSFALAAEELFVTPSAISHQIKLLEEQLSIRLFHRLHRTVLLTDSGRQYAEEITSAFARIDAATREIGRVAKSDILTIHSTPSFATQWLMPRIARFSAAHPDIDVRLNASSEAADLISGAVDIDIRYGPRKLQPAGTLVLELPPETIVPLCAPALMSGDYPLRSVADLQHHPLIHSEGCLVGWRDWMRLHRKTRIDIGRGPRFDRSFMALSAAVDGLGVCLESLLLAQRELETGRLVAPFGVDGLSVNGYTLNLLKSRADLPKLRSFHDWLFAELER</sequence>
<dbReference type="AlphaFoldDB" id="A0A248VUT6"/>
<dbReference type="GO" id="GO:0006351">
    <property type="term" value="P:DNA-templated transcription"/>
    <property type="evidence" value="ECO:0007669"/>
    <property type="project" value="TreeGrafter"/>
</dbReference>
<comment type="similarity">
    <text evidence="1">Belongs to the LysR transcriptional regulatory family.</text>
</comment>
<keyword evidence="7" id="KW-1185">Reference proteome</keyword>
<evidence type="ECO:0000256" key="2">
    <source>
        <dbReference type="ARBA" id="ARBA00023015"/>
    </source>
</evidence>
<dbReference type="Proteomes" id="UP000215158">
    <property type="component" value="Chromosome 2"/>
</dbReference>
<evidence type="ECO:0000259" key="5">
    <source>
        <dbReference type="PROSITE" id="PS50931"/>
    </source>
</evidence>
<dbReference type="Gene3D" id="1.10.10.10">
    <property type="entry name" value="Winged helix-like DNA-binding domain superfamily/Winged helix DNA-binding domain"/>
    <property type="match status" value="1"/>
</dbReference>
<protein>
    <submittedName>
        <fullName evidence="6">LysR family transcriptional regulator</fullName>
    </submittedName>
</protein>
<dbReference type="InterPro" id="IPR058163">
    <property type="entry name" value="LysR-type_TF_proteobact-type"/>
</dbReference>
<dbReference type="EMBL" id="CP022990">
    <property type="protein sequence ID" value="ASW02643.1"/>
    <property type="molecule type" value="Genomic_DNA"/>
</dbReference>
<dbReference type="CDD" id="cd08432">
    <property type="entry name" value="PBP2_GcdR_TrpI_HvrB_AmpR_like"/>
    <property type="match status" value="1"/>
</dbReference>
<organism evidence="6 7">
    <name type="scientific">Paraburkholderia aromaticivorans</name>
    <dbReference type="NCBI Taxonomy" id="2026199"/>
    <lineage>
        <taxon>Bacteria</taxon>
        <taxon>Pseudomonadati</taxon>
        <taxon>Pseudomonadota</taxon>
        <taxon>Betaproteobacteria</taxon>
        <taxon>Burkholderiales</taxon>
        <taxon>Burkholderiaceae</taxon>
        <taxon>Paraburkholderia</taxon>
    </lineage>
</organism>
<proteinExistence type="inferred from homology"/>
<dbReference type="GO" id="GO:0003700">
    <property type="term" value="F:DNA-binding transcription factor activity"/>
    <property type="evidence" value="ECO:0007669"/>
    <property type="project" value="InterPro"/>
</dbReference>
<dbReference type="Pfam" id="PF03466">
    <property type="entry name" value="LysR_substrate"/>
    <property type="match status" value="1"/>
</dbReference>
<dbReference type="PANTHER" id="PTHR30537:SF26">
    <property type="entry name" value="GLYCINE CLEAVAGE SYSTEM TRANSCRIPTIONAL ACTIVATOR"/>
    <property type="match status" value="1"/>
</dbReference>
<dbReference type="KEGG" id="parb:CJU94_31855"/>
<dbReference type="InterPro" id="IPR036388">
    <property type="entry name" value="WH-like_DNA-bd_sf"/>
</dbReference>
<dbReference type="PROSITE" id="PS50931">
    <property type="entry name" value="HTH_LYSR"/>
    <property type="match status" value="1"/>
</dbReference>
<feature type="domain" description="HTH lysR-type" evidence="5">
    <location>
        <begin position="9"/>
        <end position="66"/>
    </location>
</feature>